<comment type="caution">
    <text evidence="1">The sequence shown here is derived from an EMBL/GenBank/DDBJ whole genome shotgun (WGS) entry which is preliminary data.</text>
</comment>
<sequence>MVDLRPELVLNLPDWEKELADKALVGSRNTRHGLEGLTTVADLEKVAAVTQNTRNEVGRKWFKERLSRMPK</sequence>
<accession>X1NRR6</accession>
<gene>
    <name evidence="1" type="ORF">S06H3_63520</name>
</gene>
<evidence type="ECO:0000313" key="1">
    <source>
        <dbReference type="EMBL" id="GAI46747.1"/>
    </source>
</evidence>
<proteinExistence type="predicted"/>
<organism evidence="1">
    <name type="scientific">marine sediment metagenome</name>
    <dbReference type="NCBI Taxonomy" id="412755"/>
    <lineage>
        <taxon>unclassified sequences</taxon>
        <taxon>metagenomes</taxon>
        <taxon>ecological metagenomes</taxon>
    </lineage>
</organism>
<protein>
    <submittedName>
        <fullName evidence="1">Uncharacterized protein</fullName>
    </submittedName>
</protein>
<dbReference type="AlphaFoldDB" id="X1NRR6"/>
<feature type="non-terminal residue" evidence="1">
    <location>
        <position position="71"/>
    </location>
</feature>
<reference evidence="1" key="1">
    <citation type="journal article" date="2014" name="Front. Microbiol.">
        <title>High frequency of phylogenetically diverse reductive dehalogenase-homologous genes in deep subseafloor sedimentary metagenomes.</title>
        <authorList>
            <person name="Kawai M."/>
            <person name="Futagami T."/>
            <person name="Toyoda A."/>
            <person name="Takaki Y."/>
            <person name="Nishi S."/>
            <person name="Hori S."/>
            <person name="Arai W."/>
            <person name="Tsubouchi T."/>
            <person name="Morono Y."/>
            <person name="Uchiyama I."/>
            <person name="Ito T."/>
            <person name="Fujiyama A."/>
            <person name="Inagaki F."/>
            <person name="Takami H."/>
        </authorList>
    </citation>
    <scope>NUCLEOTIDE SEQUENCE</scope>
    <source>
        <strain evidence="1">Expedition CK06-06</strain>
    </source>
</reference>
<dbReference type="EMBL" id="BARV01042154">
    <property type="protein sequence ID" value="GAI46747.1"/>
    <property type="molecule type" value="Genomic_DNA"/>
</dbReference>
<name>X1NRR6_9ZZZZ</name>